<keyword evidence="3" id="KW-1185">Reference proteome</keyword>
<dbReference type="InterPro" id="IPR027417">
    <property type="entry name" value="P-loop_NTPase"/>
</dbReference>
<evidence type="ECO:0008006" key="4">
    <source>
        <dbReference type="Google" id="ProtNLM"/>
    </source>
</evidence>
<evidence type="ECO:0000313" key="3">
    <source>
        <dbReference type="Proteomes" id="UP001191082"/>
    </source>
</evidence>
<evidence type="ECO:0000256" key="1">
    <source>
        <dbReference type="SAM" id="MobiDB-lite"/>
    </source>
</evidence>
<dbReference type="Proteomes" id="UP001191082">
    <property type="component" value="Unassembled WGS sequence"/>
</dbReference>
<dbReference type="Gene3D" id="3.40.50.300">
    <property type="entry name" value="P-loop containing nucleotide triphosphate hydrolases"/>
    <property type="match status" value="1"/>
</dbReference>
<dbReference type="RefSeq" id="WP_138864563.1">
    <property type="nucleotide sequence ID" value="NZ_VCPC01000003.1"/>
</dbReference>
<organism evidence="2 3">
    <name type="scientific">Arenibacterium halophilum</name>
    <dbReference type="NCBI Taxonomy" id="2583821"/>
    <lineage>
        <taxon>Bacteria</taxon>
        <taxon>Pseudomonadati</taxon>
        <taxon>Pseudomonadota</taxon>
        <taxon>Alphaproteobacteria</taxon>
        <taxon>Rhodobacterales</taxon>
        <taxon>Paracoccaceae</taxon>
        <taxon>Arenibacterium</taxon>
    </lineage>
</organism>
<gene>
    <name evidence="2" type="ORF">FGK64_14550</name>
</gene>
<name>A0ABY2X6T9_9RHOB</name>
<evidence type="ECO:0000313" key="2">
    <source>
        <dbReference type="EMBL" id="TMV11497.1"/>
    </source>
</evidence>
<comment type="caution">
    <text evidence="2">The sequence shown here is derived from an EMBL/GenBank/DDBJ whole genome shotgun (WGS) entry which is preliminary data.</text>
</comment>
<accession>A0ABY2X6T9</accession>
<protein>
    <recommendedName>
        <fullName evidence="4">Dynamin family protein</fullName>
    </recommendedName>
</protein>
<feature type="compositionally biased region" description="Low complexity" evidence="1">
    <location>
        <begin position="276"/>
        <end position="288"/>
    </location>
</feature>
<sequence>MAIAHTDQITSCLRGALEAGLLPAEGEATGRRLLRQLNTPARIAIIGFPGSGKTSLCNMLAGQPAMPDLAGVPVVELVFGKRLHAVIEGQEGHTRTVEGIATPDDIPPGTVRVRQHLRHKTLRARHFMEIELPDTIEAQRDLLEWMALRTDIAIWCSSRFDDRERALWSAVPDRLKDHGFLALTMADRLHMQGTLTSRIEALAPVVAEEFLSLFPIATRQAIAAQSAGSARNDSLWQASGAEALCQGLDDQIDLDRRADVDHVHALLERYDITPGEEAPAPAEAEPAPTVRASEPSQQVMAQALDMLQGCAEDLMQGPPSGDDDSADRVLERCAQTAEDLAALLAGTDGADPVFRAFRDDANEGEQMLLLLRLERGETAAEDALTVLLQMKKDMAEKTVV</sequence>
<feature type="region of interest" description="Disordered" evidence="1">
    <location>
        <begin position="271"/>
        <end position="295"/>
    </location>
</feature>
<reference evidence="2 3" key="1">
    <citation type="submission" date="2019-05" db="EMBL/GenBank/DDBJ databases">
        <title>Marivita sp. nov. isolated from sea sediment.</title>
        <authorList>
            <person name="Kim W."/>
        </authorList>
    </citation>
    <scope>NUCLEOTIDE SEQUENCE [LARGE SCALE GENOMIC DNA]</scope>
    <source>
        <strain evidence="2 3">CAU 1492</strain>
    </source>
</reference>
<dbReference type="EMBL" id="VCPC01000003">
    <property type="protein sequence ID" value="TMV11497.1"/>
    <property type="molecule type" value="Genomic_DNA"/>
</dbReference>
<dbReference type="SUPFAM" id="SSF52540">
    <property type="entry name" value="P-loop containing nucleoside triphosphate hydrolases"/>
    <property type="match status" value="1"/>
</dbReference>
<proteinExistence type="predicted"/>